<sequence length="199" mass="21445">MSTSWCQLGWHASARILTGLESAGPGLRLSPGDANLVPPDARLQRRSIGADHMENATHSSIAFGLLLLAPGVLSPWYADICAHVGRMMNERRGAHVLAREEPGHLSLASFGGAEISWPASVVVRPWGCRGIFRQLVANRLPGRIHSCRIPVPINLISYDTIDTGSLEWSDGRGQRQQAIIRTNGPVNGVPMAHTHSAGQ</sequence>
<proteinExistence type="predicted"/>
<organism evidence="1 2">
    <name type="scientific">Apiospora aurea</name>
    <dbReference type="NCBI Taxonomy" id="335848"/>
    <lineage>
        <taxon>Eukaryota</taxon>
        <taxon>Fungi</taxon>
        <taxon>Dikarya</taxon>
        <taxon>Ascomycota</taxon>
        <taxon>Pezizomycotina</taxon>
        <taxon>Sordariomycetes</taxon>
        <taxon>Xylariomycetidae</taxon>
        <taxon>Amphisphaeriales</taxon>
        <taxon>Apiosporaceae</taxon>
        <taxon>Apiospora</taxon>
    </lineage>
</organism>
<protein>
    <submittedName>
        <fullName evidence="1">Uncharacterized protein</fullName>
    </submittedName>
</protein>
<dbReference type="EMBL" id="JAQQWE010000001">
    <property type="protein sequence ID" value="KAK7967915.1"/>
    <property type="molecule type" value="Genomic_DNA"/>
</dbReference>
<name>A0ABR1QZ09_9PEZI</name>
<accession>A0ABR1QZ09</accession>
<dbReference type="RefSeq" id="XP_066707307.1">
    <property type="nucleotide sequence ID" value="XM_066838414.1"/>
</dbReference>
<gene>
    <name evidence="1" type="ORF">PG986_002192</name>
</gene>
<dbReference type="GeneID" id="92071476"/>
<evidence type="ECO:0000313" key="2">
    <source>
        <dbReference type="Proteomes" id="UP001391051"/>
    </source>
</evidence>
<evidence type="ECO:0000313" key="1">
    <source>
        <dbReference type="EMBL" id="KAK7967915.1"/>
    </source>
</evidence>
<comment type="caution">
    <text evidence="1">The sequence shown here is derived from an EMBL/GenBank/DDBJ whole genome shotgun (WGS) entry which is preliminary data.</text>
</comment>
<keyword evidence="2" id="KW-1185">Reference proteome</keyword>
<dbReference type="Proteomes" id="UP001391051">
    <property type="component" value="Unassembled WGS sequence"/>
</dbReference>
<reference evidence="1 2" key="1">
    <citation type="submission" date="2023-01" db="EMBL/GenBank/DDBJ databases">
        <title>Analysis of 21 Apiospora genomes using comparative genomics revels a genus with tremendous synthesis potential of carbohydrate active enzymes and secondary metabolites.</title>
        <authorList>
            <person name="Sorensen T."/>
        </authorList>
    </citation>
    <scope>NUCLEOTIDE SEQUENCE [LARGE SCALE GENOMIC DNA]</scope>
    <source>
        <strain evidence="1 2">CBS 24483</strain>
    </source>
</reference>